<dbReference type="PANTHER" id="PTHR46797">
    <property type="entry name" value="HTH-TYPE TRANSCRIPTIONAL REGULATOR"/>
    <property type="match status" value="1"/>
</dbReference>
<dbReference type="RefSeq" id="WP_345017503.1">
    <property type="nucleotide sequence ID" value="NZ_BAABDO010000007.1"/>
</dbReference>
<keyword evidence="1" id="KW-0238">DNA-binding</keyword>
<dbReference type="EMBL" id="BAABDO010000007">
    <property type="protein sequence ID" value="GAA4130422.1"/>
    <property type="molecule type" value="Genomic_DNA"/>
</dbReference>
<dbReference type="CDD" id="cd00093">
    <property type="entry name" value="HTH_XRE"/>
    <property type="match status" value="1"/>
</dbReference>
<evidence type="ECO:0000256" key="2">
    <source>
        <dbReference type="SAM" id="MobiDB-lite"/>
    </source>
</evidence>
<proteinExistence type="predicted"/>
<accession>A0ABP7Y4P0</accession>
<evidence type="ECO:0000259" key="3">
    <source>
        <dbReference type="PROSITE" id="PS50943"/>
    </source>
</evidence>
<dbReference type="SMART" id="SM00530">
    <property type="entry name" value="HTH_XRE"/>
    <property type="match status" value="1"/>
</dbReference>
<dbReference type="PROSITE" id="PS50943">
    <property type="entry name" value="HTH_CROC1"/>
    <property type="match status" value="1"/>
</dbReference>
<dbReference type="PANTHER" id="PTHR46797:SF1">
    <property type="entry name" value="METHYLPHOSPHONATE SYNTHASE"/>
    <property type="match status" value="1"/>
</dbReference>
<dbReference type="Gene3D" id="1.10.260.40">
    <property type="entry name" value="lambda repressor-like DNA-binding domains"/>
    <property type="match status" value="1"/>
</dbReference>
<evidence type="ECO:0000313" key="4">
    <source>
        <dbReference type="EMBL" id="GAA4130422.1"/>
    </source>
</evidence>
<dbReference type="InterPro" id="IPR050807">
    <property type="entry name" value="TransReg_Diox_bact_type"/>
</dbReference>
<dbReference type="Pfam" id="PF01381">
    <property type="entry name" value="HTH_3"/>
    <property type="match status" value="1"/>
</dbReference>
<evidence type="ECO:0000313" key="5">
    <source>
        <dbReference type="Proteomes" id="UP001500266"/>
    </source>
</evidence>
<dbReference type="InterPro" id="IPR011990">
    <property type="entry name" value="TPR-like_helical_dom_sf"/>
</dbReference>
<name>A0ABP7Y4P0_9ACTN</name>
<comment type="caution">
    <text evidence="4">The sequence shown here is derived from an EMBL/GenBank/DDBJ whole genome shotgun (WGS) entry which is preliminary data.</text>
</comment>
<dbReference type="Gene3D" id="1.25.40.10">
    <property type="entry name" value="Tetratricopeptide repeat domain"/>
    <property type="match status" value="2"/>
</dbReference>
<reference evidence="5" key="1">
    <citation type="journal article" date="2019" name="Int. J. Syst. Evol. Microbiol.">
        <title>The Global Catalogue of Microorganisms (GCM) 10K type strain sequencing project: providing services to taxonomists for standard genome sequencing and annotation.</title>
        <authorList>
            <consortium name="The Broad Institute Genomics Platform"/>
            <consortium name="The Broad Institute Genome Sequencing Center for Infectious Disease"/>
            <person name="Wu L."/>
            <person name="Ma J."/>
        </authorList>
    </citation>
    <scope>NUCLEOTIDE SEQUENCE [LARGE SCALE GENOMIC DNA]</scope>
    <source>
        <strain evidence="5">JCM 17316</strain>
    </source>
</reference>
<gene>
    <name evidence="4" type="ORF">GCM10022416_08010</name>
</gene>
<protein>
    <recommendedName>
        <fullName evidence="3">HTH cro/C1-type domain-containing protein</fullName>
    </recommendedName>
</protein>
<evidence type="ECO:0000256" key="1">
    <source>
        <dbReference type="ARBA" id="ARBA00023125"/>
    </source>
</evidence>
<dbReference type="Proteomes" id="UP001500266">
    <property type="component" value="Unassembled WGS sequence"/>
</dbReference>
<dbReference type="SUPFAM" id="SSF47413">
    <property type="entry name" value="lambda repressor-like DNA-binding domains"/>
    <property type="match status" value="1"/>
</dbReference>
<dbReference type="InterPro" id="IPR010982">
    <property type="entry name" value="Lambda_DNA-bd_dom_sf"/>
</dbReference>
<sequence length="491" mass="52258">MPGPGNVGERVRNLRLTRRLSQAQLAGHDLSDSYISLIESGKRTPTPTVLRMLAERLGCTPEYLAEGVEPEQRAHLEVRERHAQLALLAGDAGTAAAGFDDVLARSDDSELTARARWGRARALEELGRTEEAIALFEELREQAERDPCRASWLPPVIALARCYHTVGDLGQAIALGERTLARLRELGLTVGEEHTEVGRILLLAYVDRSDPERAHALGRTLVGGRLGEAEPADDDHPSVHYQRASSQALEEGAVGDALYLAEQALAVRAGRTSLLARSRLNLAAAKALLRGVMPFSTPAASDQTAAQGRGLGGPADVSAEVSAQAAEEALELLGDTGGLPSAEAGESTIERARALVALGRPGEAITDLEEFLDTGMALSPPASADLAVPPRPGPAEARRVRKTTQARLVLARARIAQQDRTAALVVLRAAAGQLEGLPAGRPTAHLFRELGELFETLGETESAAAAYRQALEAAGLRRSRPQTADCDLRKV</sequence>
<dbReference type="InterPro" id="IPR001387">
    <property type="entry name" value="Cro/C1-type_HTH"/>
</dbReference>
<feature type="domain" description="HTH cro/C1-type" evidence="3">
    <location>
        <begin position="11"/>
        <end position="64"/>
    </location>
</feature>
<dbReference type="SMART" id="SM00028">
    <property type="entry name" value="TPR"/>
    <property type="match status" value="2"/>
</dbReference>
<keyword evidence="5" id="KW-1185">Reference proteome</keyword>
<dbReference type="SUPFAM" id="SSF48452">
    <property type="entry name" value="TPR-like"/>
    <property type="match status" value="1"/>
</dbReference>
<dbReference type="InterPro" id="IPR019734">
    <property type="entry name" value="TPR_rpt"/>
</dbReference>
<dbReference type="Pfam" id="PF13181">
    <property type="entry name" value="TPR_8"/>
    <property type="match status" value="2"/>
</dbReference>
<organism evidence="4 5">
    <name type="scientific">Actinomadura keratinilytica</name>
    <dbReference type="NCBI Taxonomy" id="547461"/>
    <lineage>
        <taxon>Bacteria</taxon>
        <taxon>Bacillati</taxon>
        <taxon>Actinomycetota</taxon>
        <taxon>Actinomycetes</taxon>
        <taxon>Streptosporangiales</taxon>
        <taxon>Thermomonosporaceae</taxon>
        <taxon>Actinomadura</taxon>
    </lineage>
</organism>
<feature type="region of interest" description="Disordered" evidence="2">
    <location>
        <begin position="298"/>
        <end position="320"/>
    </location>
</feature>